<organism evidence="1 2">
    <name type="scientific">Deinococcus humi</name>
    <dbReference type="NCBI Taxonomy" id="662880"/>
    <lineage>
        <taxon>Bacteria</taxon>
        <taxon>Thermotogati</taxon>
        <taxon>Deinococcota</taxon>
        <taxon>Deinococci</taxon>
        <taxon>Deinococcales</taxon>
        <taxon>Deinococcaceae</taxon>
        <taxon>Deinococcus</taxon>
    </lineage>
</organism>
<dbReference type="Proteomes" id="UP000552709">
    <property type="component" value="Unassembled WGS sequence"/>
</dbReference>
<reference evidence="1 2" key="1">
    <citation type="submission" date="2020-08" db="EMBL/GenBank/DDBJ databases">
        <title>Genomic Encyclopedia of Type Strains, Phase IV (KMG-IV): sequencing the most valuable type-strain genomes for metagenomic binning, comparative biology and taxonomic classification.</title>
        <authorList>
            <person name="Goeker M."/>
        </authorList>
    </citation>
    <scope>NUCLEOTIDE SEQUENCE [LARGE SCALE GENOMIC DNA]</scope>
    <source>
        <strain evidence="1 2">DSM 27939</strain>
    </source>
</reference>
<proteinExistence type="predicted"/>
<evidence type="ECO:0000313" key="2">
    <source>
        <dbReference type="Proteomes" id="UP000552709"/>
    </source>
</evidence>
<protein>
    <submittedName>
        <fullName evidence="1">Uncharacterized protein</fullName>
    </submittedName>
</protein>
<evidence type="ECO:0000313" key="1">
    <source>
        <dbReference type="EMBL" id="MBB5365410.1"/>
    </source>
</evidence>
<name>A0A7W8JYP0_9DEIO</name>
<accession>A0A7W8JYP0</accession>
<gene>
    <name evidence="1" type="ORF">HNQ08_004531</name>
</gene>
<keyword evidence="2" id="KW-1185">Reference proteome</keyword>
<comment type="caution">
    <text evidence="1">The sequence shown here is derived from an EMBL/GenBank/DDBJ whole genome shotgun (WGS) entry which is preliminary data.</text>
</comment>
<dbReference type="EMBL" id="JACHFL010000017">
    <property type="protein sequence ID" value="MBB5365410.1"/>
    <property type="molecule type" value="Genomic_DNA"/>
</dbReference>
<dbReference type="AlphaFoldDB" id="A0A7W8JYP0"/>
<sequence>MALPLRMTSTPVMTFNRMLMSYEIRDFGVELDGSSKSQMVSEH</sequence>